<dbReference type="SUPFAM" id="SSF52540">
    <property type="entry name" value="P-loop containing nucleoside triphosphate hydrolases"/>
    <property type="match status" value="1"/>
</dbReference>
<protein>
    <submittedName>
        <fullName evidence="5">AAA family ATPase</fullName>
    </submittedName>
</protein>
<evidence type="ECO:0000256" key="2">
    <source>
        <dbReference type="SAM" id="MobiDB-lite"/>
    </source>
</evidence>
<organism evidence="5 6">
    <name type="scientific">Candidatus Frankia alpina</name>
    <dbReference type="NCBI Taxonomy" id="2699483"/>
    <lineage>
        <taxon>Bacteria</taxon>
        <taxon>Bacillati</taxon>
        <taxon>Actinomycetota</taxon>
        <taxon>Actinomycetes</taxon>
        <taxon>Frankiales</taxon>
        <taxon>Frankiaceae</taxon>
        <taxon>Frankia</taxon>
    </lineage>
</organism>
<feature type="compositionally biased region" description="Basic and acidic residues" evidence="2">
    <location>
        <begin position="1"/>
        <end position="14"/>
    </location>
</feature>
<dbReference type="InterPro" id="IPR003959">
    <property type="entry name" value="ATPase_AAA_core"/>
</dbReference>
<dbReference type="EMBL" id="SSXH01000399">
    <property type="protein sequence ID" value="THJ71355.1"/>
    <property type="molecule type" value="Genomic_DNA"/>
</dbReference>
<evidence type="ECO:0000313" key="5">
    <source>
        <dbReference type="EMBL" id="THJ71355.1"/>
    </source>
</evidence>
<gene>
    <name evidence="5" type="ORF">E7Y31_15285</name>
</gene>
<dbReference type="AlphaFoldDB" id="A0A4S5EH37"/>
<keyword evidence="1" id="KW-0067">ATP-binding</keyword>
<evidence type="ECO:0000259" key="4">
    <source>
        <dbReference type="SMART" id="SM00382"/>
    </source>
</evidence>
<feature type="transmembrane region" description="Helical" evidence="3">
    <location>
        <begin position="111"/>
        <end position="130"/>
    </location>
</feature>
<dbReference type="PRINTS" id="PR00830">
    <property type="entry name" value="ENDOLAPTASE"/>
</dbReference>
<evidence type="ECO:0000256" key="3">
    <source>
        <dbReference type="SAM" id="Phobius"/>
    </source>
</evidence>
<dbReference type="PANTHER" id="PTHR23076">
    <property type="entry name" value="METALLOPROTEASE M41 FTSH"/>
    <property type="match status" value="1"/>
</dbReference>
<dbReference type="InterPro" id="IPR003960">
    <property type="entry name" value="ATPase_AAA_CS"/>
</dbReference>
<comment type="similarity">
    <text evidence="1">Belongs to the AAA ATPase family.</text>
</comment>
<dbReference type="GO" id="GO:0005886">
    <property type="term" value="C:plasma membrane"/>
    <property type="evidence" value="ECO:0007669"/>
    <property type="project" value="TreeGrafter"/>
</dbReference>
<keyword evidence="1" id="KW-0547">Nucleotide-binding</keyword>
<dbReference type="Proteomes" id="UP000305282">
    <property type="component" value="Unassembled WGS sequence"/>
</dbReference>
<dbReference type="Gene3D" id="1.20.58.760">
    <property type="entry name" value="Peptidase M41"/>
    <property type="match status" value="1"/>
</dbReference>
<evidence type="ECO:0000313" key="6">
    <source>
        <dbReference type="Proteomes" id="UP000305282"/>
    </source>
</evidence>
<dbReference type="GO" id="GO:0005524">
    <property type="term" value="F:ATP binding"/>
    <property type="evidence" value="ECO:0007669"/>
    <property type="project" value="UniProtKB-KW"/>
</dbReference>
<comment type="caution">
    <text evidence="5">The sequence shown here is derived from an EMBL/GenBank/DDBJ whole genome shotgun (WGS) entry which is preliminary data.</text>
</comment>
<reference evidence="5 6" key="1">
    <citation type="submission" date="2019-04" db="EMBL/GenBank/DDBJ databases">
        <title>Draft genome sequences for three unisolated Alnus-infective Frankia Sp+ strains, AgTrS, AiOr and AvVan, the first sequenced Frankia strains able to sporulate in-planta.</title>
        <authorList>
            <person name="Bethencourt L."/>
            <person name="Vautrin F."/>
            <person name="Taib N."/>
            <person name="Dubost A."/>
            <person name="Castro-Garcia L."/>
            <person name="Imbaud O."/>
            <person name="Abrouk D."/>
            <person name="Fournier P."/>
            <person name="Briolay J."/>
            <person name="Nguyen A."/>
            <person name="Normand P."/>
            <person name="Fernandez M.P."/>
            <person name="Brochier-Armanet C."/>
            <person name="Herrera-Belaroussi A."/>
        </authorList>
    </citation>
    <scope>NUCLEOTIDE SEQUENCE [LARGE SCALE GENOMIC DNA]</scope>
    <source>
        <strain evidence="5 6">AvVan</strain>
    </source>
</reference>
<dbReference type="GO" id="GO:0016887">
    <property type="term" value="F:ATP hydrolysis activity"/>
    <property type="evidence" value="ECO:0007669"/>
    <property type="project" value="InterPro"/>
</dbReference>
<evidence type="ECO:0000256" key="1">
    <source>
        <dbReference type="RuleBase" id="RU003651"/>
    </source>
</evidence>
<dbReference type="Gene3D" id="1.10.8.60">
    <property type="match status" value="1"/>
</dbReference>
<name>A0A4S5EH37_9ACTN</name>
<dbReference type="InterPro" id="IPR000642">
    <property type="entry name" value="Peptidase_M41"/>
</dbReference>
<dbReference type="InterPro" id="IPR037219">
    <property type="entry name" value="Peptidase_M41-like"/>
</dbReference>
<feature type="compositionally biased region" description="Basic and acidic residues" evidence="2">
    <location>
        <begin position="813"/>
        <end position="825"/>
    </location>
</feature>
<feature type="region of interest" description="Disordered" evidence="2">
    <location>
        <begin position="385"/>
        <end position="409"/>
    </location>
</feature>
<feature type="transmembrane region" description="Helical" evidence="3">
    <location>
        <begin position="166"/>
        <end position="183"/>
    </location>
</feature>
<dbReference type="PROSITE" id="PS00674">
    <property type="entry name" value="AAA"/>
    <property type="match status" value="1"/>
</dbReference>
<dbReference type="SMART" id="SM00382">
    <property type="entry name" value="AAA"/>
    <property type="match status" value="1"/>
</dbReference>
<keyword evidence="3" id="KW-1133">Transmembrane helix</keyword>
<dbReference type="OrthoDB" id="9809379at2"/>
<feature type="region of interest" description="Disordered" evidence="2">
    <location>
        <begin position="813"/>
        <end position="872"/>
    </location>
</feature>
<feature type="domain" description="AAA+ ATPase" evidence="4">
    <location>
        <begin position="277"/>
        <end position="521"/>
    </location>
</feature>
<feature type="compositionally biased region" description="Low complexity" evidence="2">
    <location>
        <begin position="38"/>
        <end position="50"/>
    </location>
</feature>
<accession>A0A4S5EH37</accession>
<feature type="region of interest" description="Disordered" evidence="2">
    <location>
        <begin position="1"/>
        <end position="65"/>
    </location>
</feature>
<dbReference type="GO" id="GO:0030163">
    <property type="term" value="P:protein catabolic process"/>
    <property type="evidence" value="ECO:0007669"/>
    <property type="project" value="TreeGrafter"/>
</dbReference>
<feature type="compositionally biased region" description="Low complexity" evidence="2">
    <location>
        <begin position="853"/>
        <end position="864"/>
    </location>
</feature>
<dbReference type="PANTHER" id="PTHR23076:SF97">
    <property type="entry name" value="ATP-DEPENDENT ZINC METALLOPROTEASE YME1L1"/>
    <property type="match status" value="1"/>
</dbReference>
<feature type="transmembrane region" description="Helical" evidence="3">
    <location>
        <begin position="203"/>
        <end position="227"/>
    </location>
</feature>
<keyword evidence="6" id="KW-1185">Reference proteome</keyword>
<keyword evidence="3" id="KW-0472">Membrane</keyword>
<keyword evidence="3" id="KW-0812">Transmembrane</keyword>
<feature type="transmembrane region" description="Helical" evidence="3">
    <location>
        <begin position="73"/>
        <end position="91"/>
    </location>
</feature>
<dbReference type="Pfam" id="PF00004">
    <property type="entry name" value="AAA"/>
    <property type="match status" value="2"/>
</dbReference>
<dbReference type="Gene3D" id="3.40.50.300">
    <property type="entry name" value="P-loop containing nucleotide triphosphate hydrolases"/>
    <property type="match status" value="2"/>
</dbReference>
<feature type="compositionally biased region" description="Low complexity" evidence="2">
    <location>
        <begin position="829"/>
        <end position="845"/>
    </location>
</feature>
<dbReference type="Pfam" id="PF01434">
    <property type="entry name" value="Peptidase_M41"/>
    <property type="match status" value="1"/>
</dbReference>
<dbReference type="GO" id="GO:0004176">
    <property type="term" value="F:ATP-dependent peptidase activity"/>
    <property type="evidence" value="ECO:0007669"/>
    <property type="project" value="InterPro"/>
</dbReference>
<sequence>MGAMDHADRTHADGTVDGLDPGMRGVDAAGPDVPESPGGSTASTASTGTAQPAKTAPGDGKPRRRPLPLWDRVKFLILLGAVFGFVVAADVSGDPLMTWADAFRIQARKSAWVLVLVGLEVLHQLHMLIAERWSAYHVFWTERVFGRAERRMLRLNDWNRYRLSRAAKWIVGLALALFIYARLSHTSVFDALVQVPGALWDAIPFVLQIVLLMVLVVGQFVVMFWFLSKGGVDTYFPEDITTRFADVWGQDHVVSRVQENVFYLERPEEIESRGGHVPGGILLWGPPGTGKTLIAEAVAGETGKPFVFVDPGAFSAMFMGVGILKVKSLFRKLRKLSLRYGGVIVFFDEADTLGSRGALGSGFGGMGNGARSWFARQGAPVAAASGTASGLAGSGPAGRRADPFGARGDGGSGDLCNGLSYLSSAARSEITREQAREQFVMGGGGGGFDGTLQALLTEMSGLKKPRGFLNRVVRRTLGMRPKPPPKYRILVMMATNMPQSLDEALLRPGRIDRQYKVGYPSKEGRIRTFEGYLARVRHELTPEQIDRLAIMSPESTGATIKDTVNEALVQAVKDGREVITWQDMLRARVIKEYGLADDHEHIDRERHSIALHEACHAVVAYRMQRGRVIDLATIERRGGVGGFVAHVAVEDRMFMWKSEIEIQVMVSLASLAGERMFFEGDNTVGVGGDLRSATLLVANFISSAAMGETLASRLSMLEQQMGNASIDADRPFGEQVEVKLRELYERTEAVLGVNRREILALTHALETHKTITGEDVEAIMEGRTGPTVDGRRYHEPDFLGVAERYHSDAVRAHRGQVHELRKLPELGRAAASSPAEAPGPSSAAGPPSPTARPPAVGRPPAADQGQGGPAAG</sequence>
<dbReference type="InterPro" id="IPR027417">
    <property type="entry name" value="P-loop_NTPase"/>
</dbReference>
<dbReference type="SUPFAM" id="SSF140990">
    <property type="entry name" value="FtsH protease domain-like"/>
    <property type="match status" value="1"/>
</dbReference>
<dbReference type="GO" id="GO:0006508">
    <property type="term" value="P:proteolysis"/>
    <property type="evidence" value="ECO:0007669"/>
    <property type="project" value="InterPro"/>
</dbReference>
<dbReference type="GO" id="GO:0004222">
    <property type="term" value="F:metalloendopeptidase activity"/>
    <property type="evidence" value="ECO:0007669"/>
    <property type="project" value="InterPro"/>
</dbReference>
<dbReference type="InterPro" id="IPR003593">
    <property type="entry name" value="AAA+_ATPase"/>
</dbReference>
<proteinExistence type="inferred from homology"/>